<dbReference type="AlphaFoldDB" id="A0A2W7I6P3"/>
<dbReference type="Pfam" id="PF00271">
    <property type="entry name" value="Helicase_C"/>
    <property type="match status" value="1"/>
</dbReference>
<keyword evidence="4" id="KW-0067">ATP-binding</keyword>
<keyword evidence="4" id="KW-0547">Nucleotide-binding</keyword>
<dbReference type="Pfam" id="PF00176">
    <property type="entry name" value="SNF2-rel_dom"/>
    <property type="match status" value="1"/>
</dbReference>
<dbReference type="RefSeq" id="WP_111399425.1">
    <property type="nucleotide sequence ID" value="NZ_QKYU01000020.1"/>
</dbReference>
<evidence type="ECO:0000313" key="4">
    <source>
        <dbReference type="EMBL" id="PZW41848.1"/>
    </source>
</evidence>
<organism evidence="4 5">
    <name type="scientific">Humitalea rosea</name>
    <dbReference type="NCBI Taxonomy" id="990373"/>
    <lineage>
        <taxon>Bacteria</taxon>
        <taxon>Pseudomonadati</taxon>
        <taxon>Pseudomonadota</taxon>
        <taxon>Alphaproteobacteria</taxon>
        <taxon>Acetobacterales</taxon>
        <taxon>Roseomonadaceae</taxon>
        <taxon>Humitalea</taxon>
    </lineage>
</organism>
<dbReference type="GO" id="GO:0016787">
    <property type="term" value="F:hydrolase activity"/>
    <property type="evidence" value="ECO:0007669"/>
    <property type="project" value="UniProtKB-KW"/>
</dbReference>
<dbReference type="CDD" id="cd18793">
    <property type="entry name" value="SF2_C_SNF"/>
    <property type="match status" value="1"/>
</dbReference>
<feature type="domain" description="Helicase C-terminal" evidence="3">
    <location>
        <begin position="717"/>
        <end position="887"/>
    </location>
</feature>
<keyword evidence="4" id="KW-0347">Helicase</keyword>
<feature type="domain" description="Helicase ATP-binding" evidence="2">
    <location>
        <begin position="287"/>
        <end position="471"/>
    </location>
</feature>
<dbReference type="SMART" id="SM00490">
    <property type="entry name" value="HELICc"/>
    <property type="match status" value="1"/>
</dbReference>
<dbReference type="Gene3D" id="3.40.50.10810">
    <property type="entry name" value="Tandem AAA-ATPase domain"/>
    <property type="match status" value="1"/>
</dbReference>
<dbReference type="GO" id="GO:0005524">
    <property type="term" value="F:ATP binding"/>
    <property type="evidence" value="ECO:0007669"/>
    <property type="project" value="InterPro"/>
</dbReference>
<dbReference type="SUPFAM" id="SSF52540">
    <property type="entry name" value="P-loop containing nucleoside triphosphate hydrolases"/>
    <property type="match status" value="2"/>
</dbReference>
<evidence type="ECO:0000256" key="1">
    <source>
        <dbReference type="ARBA" id="ARBA00022801"/>
    </source>
</evidence>
<dbReference type="OrthoDB" id="9814088at2"/>
<dbReference type="InterPro" id="IPR049730">
    <property type="entry name" value="SNF2/RAD54-like_C"/>
</dbReference>
<dbReference type="InterPro" id="IPR038718">
    <property type="entry name" value="SNF2-like_sf"/>
</dbReference>
<protein>
    <submittedName>
        <fullName evidence="4">SNF2 family DNA or RNA helicase</fullName>
    </submittedName>
</protein>
<evidence type="ECO:0000259" key="2">
    <source>
        <dbReference type="PROSITE" id="PS51192"/>
    </source>
</evidence>
<comment type="caution">
    <text evidence="4">The sequence shown here is derived from an EMBL/GenBank/DDBJ whole genome shotgun (WGS) entry which is preliminary data.</text>
</comment>
<keyword evidence="5" id="KW-1185">Reference proteome</keyword>
<dbReference type="Gene3D" id="3.40.50.300">
    <property type="entry name" value="P-loop containing nucleotide triphosphate hydrolases"/>
    <property type="match status" value="1"/>
</dbReference>
<dbReference type="Gene3D" id="3.30.870.10">
    <property type="entry name" value="Endonuclease Chain A"/>
    <property type="match status" value="1"/>
</dbReference>
<name>A0A2W7I6P3_9PROT</name>
<proteinExistence type="predicted"/>
<dbReference type="InterPro" id="IPR027417">
    <property type="entry name" value="P-loop_NTPase"/>
</dbReference>
<evidence type="ECO:0000313" key="5">
    <source>
        <dbReference type="Proteomes" id="UP000249688"/>
    </source>
</evidence>
<accession>A0A2W7I6P3</accession>
<dbReference type="EMBL" id="QKYU01000020">
    <property type="protein sequence ID" value="PZW41848.1"/>
    <property type="molecule type" value="Genomic_DNA"/>
</dbReference>
<dbReference type="InterPro" id="IPR000330">
    <property type="entry name" value="SNF2_N"/>
</dbReference>
<dbReference type="InterPro" id="IPR001650">
    <property type="entry name" value="Helicase_C-like"/>
</dbReference>
<gene>
    <name evidence="4" type="ORF">C8P66_12038</name>
</gene>
<evidence type="ECO:0000259" key="3">
    <source>
        <dbReference type="PROSITE" id="PS51194"/>
    </source>
</evidence>
<sequence length="1184" mass="129227">MSSTTPPSLRDVAWPRFLRAPDGQLVARLYEPGLRRAVRYDRCCAYFSSSVLAAAASGFGAFIQRIVDGVITQKPALRLLVNEELAEPDVRALLDAGDDAPLIGALLARLGTPETALQKGRLEMLAWLARDGWLEMKVGVMRHADGILHAKFGLFVDAADEAVIFAGSGNESAKGIRGNYEKLEISRSWDDPERYAHFRDEFDLLWSGEDPAVVAVSLPDAVRDALIKLAPEAPPVAEPEDNLRRQRAAMLWGYAVEAPYMPEGGAATSDAMAPVTLWPHQRHVVAETAAAWPEGRLLCDEVGMGKTVEAILALRRLLAGRGVKRALLLPPANLLPQWQGELREKGGLRVPRMEGPKTLVWPDGTKQVVSGLAEALDQPLLLLSRETARSEGNLPALLAAPPWDLVLLDEGHAARRASQIEGEFNTPTLLLGLLRQMQITGQARSFMILSATPMQTHPWEPWDLLQVLGEGGLWLSGFHVVKRFYEALASLERGALPRSEGIALAHILAATPHCPPAPGGLGLPPLDDADAFAKALRFLPPVSRQDAVRWLRTCSPLARRMHRNTRRTLRKYFDMGLLDRPPPTRAVTDDPFDFETAEEREVYEAVTSYIDRRFDELENQKPGKGFVMTIYRRRAASSPVALRKSLERRATGLKAVIAQHAPDPSILDLEDAQELEDLLNVKLTSALPETPEEARAELGEVEDLLERIAALGALDTKRDRLVARTKQLTGDGRAVLIFTGYSDTMAYLRDALVGAFGASVASYSGEGGALRSRNGWVYASKEVVTKALRDGTIKVLVCTDAASEGLNLQAAGALVNFDLPWNPSKVEQRIGRIDRIGQELPVLPVVNLYLKHSVDERVYRALASRCGLFETFVGPMQPVLSQALRMLIGRAEVDEEALAQAADEIRTNPTLMQAFPEDEPVPMIAETGLVSASDSEALLAALHGTGVRVTAESNALHRIGDGPLRLVTHPSAITASPEAACVDGLDQRQHALCRQLQQPGERLPLLLVAAEAAAFRVTLCAWLGGEGMRKVRSFADLKAFVASWDGKEAPTGAWQAARAELRLAAQSKVADMANRSATAAASKAAAQNEAARLRLVDELGRLLICFEPDIDDLNGKFHRLATDQTPTAHRLQNVFGRLGGYPDWEGHHIADLREFRANLGPSQVKTRLTGRELDAALADPRWGS</sequence>
<dbReference type="PANTHER" id="PTHR10799">
    <property type="entry name" value="SNF2/RAD54 HELICASE FAMILY"/>
    <property type="match status" value="1"/>
</dbReference>
<dbReference type="PROSITE" id="PS51192">
    <property type="entry name" value="HELICASE_ATP_BIND_1"/>
    <property type="match status" value="1"/>
</dbReference>
<dbReference type="Proteomes" id="UP000249688">
    <property type="component" value="Unassembled WGS sequence"/>
</dbReference>
<dbReference type="InterPro" id="IPR014001">
    <property type="entry name" value="Helicase_ATP-bd"/>
</dbReference>
<dbReference type="PROSITE" id="PS51194">
    <property type="entry name" value="HELICASE_CTER"/>
    <property type="match status" value="1"/>
</dbReference>
<dbReference type="SMART" id="SM00487">
    <property type="entry name" value="DEXDc"/>
    <property type="match status" value="1"/>
</dbReference>
<keyword evidence="1" id="KW-0378">Hydrolase</keyword>
<dbReference type="GO" id="GO:0004386">
    <property type="term" value="F:helicase activity"/>
    <property type="evidence" value="ECO:0007669"/>
    <property type="project" value="UniProtKB-KW"/>
</dbReference>
<reference evidence="4 5" key="1">
    <citation type="submission" date="2018-06" db="EMBL/GenBank/DDBJ databases">
        <title>Genomic Encyclopedia of Archaeal and Bacterial Type Strains, Phase II (KMG-II): from individual species to whole genera.</title>
        <authorList>
            <person name="Goeker M."/>
        </authorList>
    </citation>
    <scope>NUCLEOTIDE SEQUENCE [LARGE SCALE GENOMIC DNA]</scope>
    <source>
        <strain evidence="4 5">DSM 24525</strain>
    </source>
</reference>